<dbReference type="EMBL" id="WOTH01000004">
    <property type="protein sequence ID" value="NHO53036.1"/>
    <property type="molecule type" value="Genomic_DNA"/>
</dbReference>
<dbReference type="SUPFAM" id="SSF53850">
    <property type="entry name" value="Periplasmic binding protein-like II"/>
    <property type="match status" value="1"/>
</dbReference>
<evidence type="ECO:0000256" key="2">
    <source>
        <dbReference type="ARBA" id="ARBA00010742"/>
    </source>
</evidence>
<dbReference type="PANTHER" id="PTHR30024:SF47">
    <property type="entry name" value="TAURINE-BINDING PERIPLASMIC PROTEIN"/>
    <property type="match status" value="1"/>
</dbReference>
<evidence type="ECO:0000313" key="5">
    <source>
        <dbReference type="Proteomes" id="UP000597459"/>
    </source>
</evidence>
<dbReference type="Proteomes" id="UP000597459">
    <property type="component" value="Unassembled WGS sequence"/>
</dbReference>
<keyword evidence="5" id="KW-1185">Reference proteome</keyword>
<accession>A0A967B6D8</accession>
<sequence>MRFQGTLRKLSVLVATFVGVLLTGCQFAAAAPIRVGYIPVLGSSALFVLDGKGWGKDAGLDLQLVRFTSGPQAIQALVSGRIDAYVAGVLPLLQVRARGVDVKVLASGAIEELSVAARGKLAEGLEAGDAGNQSPTALAQRITDFTTTTGHKPRFAAQPQGSVPDTVLRYWLKQQEKLDLKTVDIVGIDIDAAQQAFLAGAVDAAVLREPALTVIRRRLPDARILANGHEMLPDQPGSVLAVVNPNAPDRAAWKNKLTALFVKSTTLLAEHPEEAAPYVTKALGGGLLREDVIAQALKASAHDFVADPARIVPGVKALQDFEVAEGLLRSATPVEDLFDLTTWHQATP</sequence>
<proteinExistence type="inferred from homology"/>
<comment type="subcellular location">
    <subcellularLocation>
        <location evidence="1">Periplasm</location>
    </subcellularLocation>
</comment>
<comment type="caution">
    <text evidence="4">The sequence shown here is derived from an EMBL/GenBank/DDBJ whole genome shotgun (WGS) entry which is preliminary data.</text>
</comment>
<dbReference type="PROSITE" id="PS51257">
    <property type="entry name" value="PROKAR_LIPOPROTEIN"/>
    <property type="match status" value="1"/>
</dbReference>
<reference evidence="4" key="1">
    <citation type="submission" date="2019-11" db="EMBL/GenBank/DDBJ databases">
        <title>Description of new Acetobacter species.</title>
        <authorList>
            <person name="Cleenwerck I."/>
            <person name="Sombolestani A.S."/>
        </authorList>
    </citation>
    <scope>NUCLEOTIDE SEQUENCE</scope>
    <source>
        <strain evidence="4">LMG 1626</strain>
    </source>
</reference>
<dbReference type="Gene3D" id="3.40.190.10">
    <property type="entry name" value="Periplasmic binding protein-like II"/>
    <property type="match status" value="2"/>
</dbReference>
<dbReference type="AlphaFoldDB" id="A0A967B6D8"/>
<evidence type="ECO:0000256" key="1">
    <source>
        <dbReference type="ARBA" id="ARBA00004418"/>
    </source>
</evidence>
<evidence type="ECO:0000256" key="3">
    <source>
        <dbReference type="ARBA" id="ARBA00022729"/>
    </source>
</evidence>
<organism evidence="4 5">
    <name type="scientific">Acetobacter estunensis</name>
    <dbReference type="NCBI Taxonomy" id="104097"/>
    <lineage>
        <taxon>Bacteria</taxon>
        <taxon>Pseudomonadati</taxon>
        <taxon>Pseudomonadota</taxon>
        <taxon>Alphaproteobacteria</taxon>
        <taxon>Acetobacterales</taxon>
        <taxon>Acetobacteraceae</taxon>
        <taxon>Acetobacter</taxon>
    </lineage>
</organism>
<dbReference type="Pfam" id="PF13379">
    <property type="entry name" value="NMT1_2"/>
    <property type="match status" value="1"/>
</dbReference>
<gene>
    <name evidence="4" type="ORF">GOB87_03540</name>
</gene>
<keyword evidence="3" id="KW-0732">Signal</keyword>
<dbReference type="GO" id="GO:0042597">
    <property type="term" value="C:periplasmic space"/>
    <property type="evidence" value="ECO:0007669"/>
    <property type="project" value="UniProtKB-SubCell"/>
</dbReference>
<dbReference type="PANTHER" id="PTHR30024">
    <property type="entry name" value="ALIPHATIC SULFONATES-BINDING PROTEIN-RELATED"/>
    <property type="match status" value="1"/>
</dbReference>
<protein>
    <submittedName>
        <fullName evidence="4">ABC transporter substrate-binding protein</fullName>
    </submittedName>
</protein>
<dbReference type="RefSeq" id="WP_166313173.1">
    <property type="nucleotide sequence ID" value="NZ_WOTH01000004.1"/>
</dbReference>
<name>A0A967B6D8_9PROT</name>
<evidence type="ECO:0000313" key="4">
    <source>
        <dbReference type="EMBL" id="NHO53036.1"/>
    </source>
</evidence>
<comment type="similarity">
    <text evidence="2">Belongs to the bacterial solute-binding protein SsuA/TauA family.</text>
</comment>